<evidence type="ECO:0000256" key="5">
    <source>
        <dbReference type="ARBA" id="ARBA00022827"/>
    </source>
</evidence>
<evidence type="ECO:0000259" key="9">
    <source>
        <dbReference type="Pfam" id="PF19055"/>
    </source>
</evidence>
<evidence type="ECO:0000313" key="10">
    <source>
        <dbReference type="EMBL" id="KAJ4841262.1"/>
    </source>
</evidence>
<dbReference type="Gene3D" id="3.30.9.10">
    <property type="entry name" value="D-Amino Acid Oxidase, subunit A, domain 2"/>
    <property type="match status" value="1"/>
</dbReference>
<sequence length="262" mass="29242">MLARNGKDKMLVWYNFRGTVVYYDGQMNDSRLNVGLACTAALAGKEFETYAKVVVNAAGPFCDAVRRMVDKDAKPMIGPSSGVHIVLPSYYFPERILGLLRRTVAGTTDSNTVITQLPVPHKDEIQFILDAISDYLTLKREWPWLGRTFAGTTDSNTVITQLAEPHEDEIIFQLRRLSIELPKADKVLVDERVIESFGLQTVRFPWLEEKRSEEFLVAKESVAGLGINVPERVNPPDHFIDILEGIVTPSASSGVNHGELPI</sequence>
<dbReference type="Pfam" id="PF19055">
    <property type="entry name" value="ABC2_membrane_7"/>
    <property type="match status" value="1"/>
</dbReference>
<dbReference type="Proteomes" id="UP001141552">
    <property type="component" value="Unassembled WGS sequence"/>
</dbReference>
<keyword evidence="11" id="KW-1185">Reference proteome</keyword>
<evidence type="ECO:0000256" key="7">
    <source>
        <dbReference type="ARBA" id="ARBA00023136"/>
    </source>
</evidence>
<comment type="caution">
    <text evidence="10">The sequence shown here is derived from an EMBL/GenBank/DDBJ whole genome shotgun (WGS) entry which is preliminary data.</text>
</comment>
<keyword evidence="5" id="KW-0274">FAD</keyword>
<feature type="domain" description="FAD dependent oxidoreductase" evidence="8">
    <location>
        <begin position="50"/>
        <end position="155"/>
    </location>
</feature>
<dbReference type="AlphaFoldDB" id="A0A9Q0JHI1"/>
<evidence type="ECO:0000259" key="8">
    <source>
        <dbReference type="Pfam" id="PF01266"/>
    </source>
</evidence>
<proteinExistence type="predicted"/>
<reference evidence="10" key="2">
    <citation type="journal article" date="2023" name="Plants (Basel)">
        <title>Annotation of the Turnera subulata (Passifloraceae) Draft Genome Reveals the S-Locus Evolved after the Divergence of Turneroideae from Passifloroideae in a Stepwise Manner.</title>
        <authorList>
            <person name="Henning P.M."/>
            <person name="Roalson E.H."/>
            <person name="Mir W."/>
            <person name="McCubbin A.G."/>
            <person name="Shore J.S."/>
        </authorList>
    </citation>
    <scope>NUCLEOTIDE SEQUENCE</scope>
    <source>
        <strain evidence="10">F60SS</strain>
    </source>
</reference>
<evidence type="ECO:0000256" key="6">
    <source>
        <dbReference type="ARBA" id="ARBA00023002"/>
    </source>
</evidence>
<gene>
    <name evidence="10" type="ORF">Tsubulata_044459</name>
</gene>
<dbReference type="GO" id="GO:0140359">
    <property type="term" value="F:ABC-type transporter activity"/>
    <property type="evidence" value="ECO:0007669"/>
    <property type="project" value="InterPro"/>
</dbReference>
<evidence type="ECO:0000256" key="1">
    <source>
        <dbReference type="ARBA" id="ARBA00001974"/>
    </source>
</evidence>
<dbReference type="EMBL" id="JAKUCV010002834">
    <property type="protein sequence ID" value="KAJ4841262.1"/>
    <property type="molecule type" value="Genomic_DNA"/>
</dbReference>
<dbReference type="GO" id="GO:0005739">
    <property type="term" value="C:mitochondrion"/>
    <property type="evidence" value="ECO:0007669"/>
    <property type="project" value="TreeGrafter"/>
</dbReference>
<dbReference type="GO" id="GO:0004368">
    <property type="term" value="F:glycerol-3-phosphate dehydrogenase (quinone) activity"/>
    <property type="evidence" value="ECO:0007669"/>
    <property type="project" value="UniProtKB-EC"/>
</dbReference>
<organism evidence="10 11">
    <name type="scientific">Turnera subulata</name>
    <dbReference type="NCBI Taxonomy" id="218843"/>
    <lineage>
        <taxon>Eukaryota</taxon>
        <taxon>Viridiplantae</taxon>
        <taxon>Streptophyta</taxon>
        <taxon>Embryophyta</taxon>
        <taxon>Tracheophyta</taxon>
        <taxon>Spermatophyta</taxon>
        <taxon>Magnoliopsida</taxon>
        <taxon>eudicotyledons</taxon>
        <taxon>Gunneridae</taxon>
        <taxon>Pentapetalae</taxon>
        <taxon>rosids</taxon>
        <taxon>fabids</taxon>
        <taxon>Malpighiales</taxon>
        <taxon>Passifloraceae</taxon>
        <taxon>Turnera</taxon>
    </lineage>
</organism>
<comment type="cofactor">
    <cofactor evidence="1">
        <name>FAD</name>
        <dbReference type="ChEBI" id="CHEBI:57692"/>
    </cofactor>
</comment>
<dbReference type="PANTHER" id="PTHR11985">
    <property type="entry name" value="GLYCEROL-3-PHOSPHATE DEHYDROGENASE"/>
    <property type="match status" value="1"/>
</dbReference>
<dbReference type="InterPro" id="IPR006076">
    <property type="entry name" value="FAD-dep_OxRdtase"/>
</dbReference>
<keyword evidence="7" id="KW-0472">Membrane</keyword>
<evidence type="ECO:0000313" key="11">
    <source>
        <dbReference type="Proteomes" id="UP001141552"/>
    </source>
</evidence>
<dbReference type="Pfam" id="PF01266">
    <property type="entry name" value="DAO"/>
    <property type="match status" value="1"/>
</dbReference>
<evidence type="ECO:0000256" key="4">
    <source>
        <dbReference type="ARBA" id="ARBA00022630"/>
    </source>
</evidence>
<keyword evidence="3" id="KW-0813">Transport</keyword>
<evidence type="ECO:0000256" key="2">
    <source>
        <dbReference type="ARBA" id="ARBA00013029"/>
    </source>
</evidence>
<protein>
    <recommendedName>
        <fullName evidence="2">glycerol-3-phosphate dehydrogenase</fullName>
        <ecNumber evidence="2">1.1.5.3</ecNumber>
    </recommendedName>
</protein>
<reference evidence="10" key="1">
    <citation type="submission" date="2022-02" db="EMBL/GenBank/DDBJ databases">
        <authorList>
            <person name="Henning P.M."/>
            <person name="McCubbin A.G."/>
            <person name="Shore J.S."/>
        </authorList>
    </citation>
    <scope>NUCLEOTIDE SEQUENCE</scope>
    <source>
        <strain evidence="10">F60SS</strain>
        <tissue evidence="10">Leaves</tissue>
    </source>
</reference>
<feature type="domain" description="ABC transporter family G" evidence="9">
    <location>
        <begin position="220"/>
        <end position="262"/>
    </location>
</feature>
<evidence type="ECO:0000256" key="3">
    <source>
        <dbReference type="ARBA" id="ARBA00022448"/>
    </source>
</evidence>
<dbReference type="OrthoDB" id="264015at2759"/>
<dbReference type="InterPro" id="IPR000447">
    <property type="entry name" value="G3P_DH_FAD-dep"/>
</dbReference>
<dbReference type="EC" id="1.1.5.3" evidence="2"/>
<keyword evidence="6" id="KW-0560">Oxidoreductase</keyword>
<dbReference type="GO" id="GO:0006072">
    <property type="term" value="P:glycerol-3-phosphate metabolic process"/>
    <property type="evidence" value="ECO:0007669"/>
    <property type="project" value="InterPro"/>
</dbReference>
<dbReference type="InterPro" id="IPR043926">
    <property type="entry name" value="ABCG_dom"/>
</dbReference>
<keyword evidence="4" id="KW-0285">Flavoprotein</keyword>
<name>A0A9Q0JHI1_9ROSI</name>
<dbReference type="PANTHER" id="PTHR11985:SF15">
    <property type="entry name" value="GLYCEROL-3-PHOSPHATE DEHYDROGENASE, MITOCHONDRIAL"/>
    <property type="match status" value="1"/>
</dbReference>
<accession>A0A9Q0JHI1</accession>